<proteinExistence type="inferred from homology"/>
<organism evidence="16 17">
    <name type="scientific">Aulographum hederae CBS 113979</name>
    <dbReference type="NCBI Taxonomy" id="1176131"/>
    <lineage>
        <taxon>Eukaryota</taxon>
        <taxon>Fungi</taxon>
        <taxon>Dikarya</taxon>
        <taxon>Ascomycota</taxon>
        <taxon>Pezizomycotina</taxon>
        <taxon>Dothideomycetes</taxon>
        <taxon>Pleosporomycetidae</taxon>
        <taxon>Aulographales</taxon>
        <taxon>Aulographaceae</taxon>
    </lineage>
</organism>
<feature type="compositionally biased region" description="Polar residues" evidence="13">
    <location>
        <begin position="16"/>
        <end position="35"/>
    </location>
</feature>
<dbReference type="EMBL" id="ML977158">
    <property type="protein sequence ID" value="KAF1986264.1"/>
    <property type="molecule type" value="Genomic_DNA"/>
</dbReference>
<dbReference type="InterPro" id="IPR014729">
    <property type="entry name" value="Rossmann-like_a/b/a_fold"/>
</dbReference>
<evidence type="ECO:0000256" key="11">
    <source>
        <dbReference type="ARBA" id="ARBA00047552"/>
    </source>
</evidence>
<dbReference type="CDD" id="cd07962">
    <property type="entry name" value="Anticodon_Ia_Val"/>
    <property type="match status" value="1"/>
</dbReference>
<sequence>MALNAASHNIPGEQTGPVTGQPPSLSDEASSSLIQASEKDPMGQQAPGKDGGDKEAGQKVKSEKELAKERAKAEKAAKFAEKQAKQKAASAGAADAPSKAKEKKKVAKEAPPQWKDETPKGQKKILKPLDEVRYYDPAKVESAWYDWWEAEGYFKPEFKADGNVKDEGYFVIPIPPPNVTGKLHVGHAIATSLQDTLIRWSRMKGLTTLYLPGTDHAGIATQTVVEKMLKRREGKTRHDLGRPEFINRVWQWKGEYLDNINRVLRRLGASFDWTRESFTLSPQLSEAVAETFVRLYEEGYIYRDNKIVNWCGQLRSAISNLEVDNIELTKKTLLSVPGYDRKVEFGVLTHFKYPIDGSDEFLEVATTRPETMLGDTGIAVHPDDKRYTHLVGKKAKHPFVDGLYLDIVADDSVLMDFGTGAVKCTPAHDQDDFDRGKRNKLKFINIYNDDGTLNENGGKFAGQKRFDVRYAVVDELKKAGLFVKAEDNAMKVPICSRSKDVIEPMIKPQWWMKMDELAEQSAEVVRNGEIKIRPQTAHNDFLRWMADPRDWCLSRQLWWGHQIPAYFVRIEGEENTGDTGEYYVCAHTEEAAHDKAKAKFPGKKFTLERDPDVLDTWFSSGLWPFSTLGWPKTTQDFEKLFPTSCLETGYDILFFWVARMIFMSLKLTGKVPFTEVFCHPLIRDSENRKMSKSLGNVIDPTDLIDGIELQALHDTLKDGNLDPKEVDKATKYQKTTFPQGIPQLGTDALRYALVSYTTGGDSIQLDVKHIKAKWSFAQKIYQATAFATTNFGKDFAPQSKPGKTGKEALVEKWMLHKLNAATKSINQALTEREFARSTDIPYHYWYDDLCAIYIENSKHILQNGTEEERRSALETLYTALEGGLTMMHPFMPFVTEELWQRLPRRSEDSTPSIMVAKYPQHNPELDDTEAETAYDLVLDTVASIRGLISGYEIENGKASIHADDTTSLSTIEKEFRTIQTLSSLKMKISSFEIIKDACAVPKGAAKLSISPTVAVYVHSENTDPDSGITKAQKKMKEAADTISRIRMEMDAPEFLEKVSQEAQKERQLTLDKKMLEQSDYERTIEQFKVLKLGK</sequence>
<evidence type="ECO:0000256" key="1">
    <source>
        <dbReference type="ARBA" id="ARBA00004496"/>
    </source>
</evidence>
<dbReference type="PRINTS" id="PR00986">
    <property type="entry name" value="TRNASYNTHVAL"/>
</dbReference>
<dbReference type="CDD" id="cd00817">
    <property type="entry name" value="ValRS_core"/>
    <property type="match status" value="1"/>
</dbReference>
<keyword evidence="5 12" id="KW-0436">Ligase</keyword>
<keyword evidence="7 12" id="KW-0067">ATP-binding</keyword>
<keyword evidence="6 12" id="KW-0547">Nucleotide-binding</keyword>
<keyword evidence="17" id="KW-1185">Reference proteome</keyword>
<dbReference type="PROSITE" id="PS00178">
    <property type="entry name" value="AA_TRNA_LIGASE_I"/>
    <property type="match status" value="1"/>
</dbReference>
<evidence type="ECO:0000256" key="5">
    <source>
        <dbReference type="ARBA" id="ARBA00022598"/>
    </source>
</evidence>
<dbReference type="InterPro" id="IPR001412">
    <property type="entry name" value="aa-tRNA-synth_I_CS"/>
</dbReference>
<feature type="region of interest" description="Disordered" evidence="13">
    <location>
        <begin position="1"/>
        <end position="120"/>
    </location>
</feature>
<dbReference type="FunFam" id="1.10.730.10:FF:000009">
    <property type="entry name" value="Valine--tRNA ligase, mitochondrial"/>
    <property type="match status" value="1"/>
</dbReference>
<dbReference type="NCBIfam" id="NF004349">
    <property type="entry name" value="PRK05729.1"/>
    <property type="match status" value="1"/>
</dbReference>
<feature type="compositionally biased region" description="Low complexity" evidence="13">
    <location>
        <begin position="86"/>
        <end position="97"/>
    </location>
</feature>
<dbReference type="Pfam" id="PF00133">
    <property type="entry name" value="tRNA-synt_1"/>
    <property type="match status" value="1"/>
</dbReference>
<keyword evidence="4" id="KW-0963">Cytoplasm</keyword>
<feature type="domain" description="Aminoacyl-tRNA synthetase class Ia" evidence="14">
    <location>
        <begin position="144"/>
        <end position="765"/>
    </location>
</feature>
<comment type="similarity">
    <text evidence="2 12">Belongs to the class-I aminoacyl-tRNA synthetase family.</text>
</comment>
<dbReference type="Pfam" id="PF08264">
    <property type="entry name" value="Anticodon_1"/>
    <property type="match status" value="1"/>
</dbReference>
<dbReference type="GO" id="GO:0005524">
    <property type="term" value="F:ATP binding"/>
    <property type="evidence" value="ECO:0007669"/>
    <property type="project" value="UniProtKB-KW"/>
</dbReference>
<dbReference type="FunFam" id="3.40.50.620:FF:000020">
    <property type="entry name" value="Valine--tRNA ligase, mitochondrial"/>
    <property type="match status" value="1"/>
</dbReference>
<keyword evidence="9 12" id="KW-0030">Aminoacyl-tRNA synthetase</keyword>
<dbReference type="AlphaFoldDB" id="A0A6G1GZM4"/>
<dbReference type="InterPro" id="IPR002303">
    <property type="entry name" value="Valyl-tRNA_ligase"/>
</dbReference>
<accession>A0A6G1GZM4</accession>
<dbReference type="InterPro" id="IPR002300">
    <property type="entry name" value="aa-tRNA-synth_Ia"/>
</dbReference>
<dbReference type="SUPFAM" id="SSF52374">
    <property type="entry name" value="Nucleotidylyl transferase"/>
    <property type="match status" value="1"/>
</dbReference>
<comment type="catalytic activity">
    <reaction evidence="11">
        <text>tRNA(Val) + L-valine + ATP = L-valyl-tRNA(Val) + AMP + diphosphate</text>
        <dbReference type="Rhea" id="RHEA:10704"/>
        <dbReference type="Rhea" id="RHEA-COMP:9672"/>
        <dbReference type="Rhea" id="RHEA-COMP:9708"/>
        <dbReference type="ChEBI" id="CHEBI:30616"/>
        <dbReference type="ChEBI" id="CHEBI:33019"/>
        <dbReference type="ChEBI" id="CHEBI:57762"/>
        <dbReference type="ChEBI" id="CHEBI:78442"/>
        <dbReference type="ChEBI" id="CHEBI:78537"/>
        <dbReference type="ChEBI" id="CHEBI:456215"/>
        <dbReference type="EC" id="6.1.1.9"/>
    </reaction>
</comment>
<evidence type="ECO:0000313" key="17">
    <source>
        <dbReference type="Proteomes" id="UP000800041"/>
    </source>
</evidence>
<evidence type="ECO:0000256" key="8">
    <source>
        <dbReference type="ARBA" id="ARBA00022917"/>
    </source>
</evidence>
<dbReference type="PANTHER" id="PTHR11946">
    <property type="entry name" value="VALYL-TRNA SYNTHETASES"/>
    <property type="match status" value="1"/>
</dbReference>
<dbReference type="Proteomes" id="UP000800041">
    <property type="component" value="Unassembled WGS sequence"/>
</dbReference>
<evidence type="ECO:0000313" key="16">
    <source>
        <dbReference type="EMBL" id="KAF1986264.1"/>
    </source>
</evidence>
<dbReference type="InterPro" id="IPR033705">
    <property type="entry name" value="Anticodon_Ia_Val"/>
</dbReference>
<evidence type="ECO:0000256" key="9">
    <source>
        <dbReference type="ARBA" id="ARBA00023146"/>
    </source>
</evidence>
<evidence type="ECO:0000256" key="6">
    <source>
        <dbReference type="ARBA" id="ARBA00022741"/>
    </source>
</evidence>
<dbReference type="NCBIfam" id="TIGR00422">
    <property type="entry name" value="valS"/>
    <property type="match status" value="1"/>
</dbReference>
<dbReference type="InterPro" id="IPR009008">
    <property type="entry name" value="Val/Leu/Ile-tRNA-synth_edit"/>
</dbReference>
<evidence type="ECO:0000256" key="4">
    <source>
        <dbReference type="ARBA" id="ARBA00022490"/>
    </source>
</evidence>
<dbReference type="GO" id="GO:0004832">
    <property type="term" value="F:valine-tRNA ligase activity"/>
    <property type="evidence" value="ECO:0007669"/>
    <property type="project" value="UniProtKB-EC"/>
</dbReference>
<dbReference type="OrthoDB" id="629407at2759"/>
<keyword evidence="8 12" id="KW-0648">Protein biosynthesis</keyword>
<dbReference type="Gene3D" id="3.90.740.10">
    <property type="entry name" value="Valyl/Leucyl/Isoleucyl-tRNA synthetase, editing domain"/>
    <property type="match status" value="1"/>
</dbReference>
<evidence type="ECO:0000256" key="10">
    <source>
        <dbReference type="ARBA" id="ARBA00029936"/>
    </source>
</evidence>
<dbReference type="SUPFAM" id="SSF50677">
    <property type="entry name" value="ValRS/IleRS/LeuRS editing domain"/>
    <property type="match status" value="1"/>
</dbReference>
<evidence type="ECO:0000256" key="2">
    <source>
        <dbReference type="ARBA" id="ARBA00005594"/>
    </source>
</evidence>
<evidence type="ECO:0000256" key="12">
    <source>
        <dbReference type="RuleBase" id="RU363035"/>
    </source>
</evidence>
<protein>
    <recommendedName>
        <fullName evidence="3">valine--tRNA ligase</fullName>
        <ecNumber evidence="3">6.1.1.9</ecNumber>
    </recommendedName>
    <alternativeName>
        <fullName evidence="10">Valyl-tRNA synthetase</fullName>
    </alternativeName>
</protein>
<comment type="subcellular location">
    <subcellularLocation>
        <location evidence="1">Cytoplasm</location>
    </subcellularLocation>
</comment>
<dbReference type="PANTHER" id="PTHR11946:SF109">
    <property type="entry name" value="VALINE--TRNA LIGASE"/>
    <property type="match status" value="1"/>
</dbReference>
<dbReference type="InterPro" id="IPR009080">
    <property type="entry name" value="tRNAsynth_Ia_anticodon-bd"/>
</dbReference>
<evidence type="ECO:0000256" key="7">
    <source>
        <dbReference type="ARBA" id="ARBA00022840"/>
    </source>
</evidence>
<dbReference type="Gene3D" id="3.40.50.620">
    <property type="entry name" value="HUPs"/>
    <property type="match status" value="2"/>
</dbReference>
<dbReference type="HAMAP" id="MF_02004">
    <property type="entry name" value="Val_tRNA_synth_type1"/>
    <property type="match status" value="1"/>
</dbReference>
<feature type="compositionally biased region" description="Basic and acidic residues" evidence="13">
    <location>
        <begin position="50"/>
        <end position="84"/>
    </location>
</feature>
<reference evidence="16" key="1">
    <citation type="journal article" date="2020" name="Stud. Mycol.">
        <title>101 Dothideomycetes genomes: a test case for predicting lifestyles and emergence of pathogens.</title>
        <authorList>
            <person name="Haridas S."/>
            <person name="Albert R."/>
            <person name="Binder M."/>
            <person name="Bloem J."/>
            <person name="Labutti K."/>
            <person name="Salamov A."/>
            <person name="Andreopoulos B."/>
            <person name="Baker S."/>
            <person name="Barry K."/>
            <person name="Bills G."/>
            <person name="Bluhm B."/>
            <person name="Cannon C."/>
            <person name="Castanera R."/>
            <person name="Culley D."/>
            <person name="Daum C."/>
            <person name="Ezra D."/>
            <person name="Gonzalez J."/>
            <person name="Henrissat B."/>
            <person name="Kuo A."/>
            <person name="Liang C."/>
            <person name="Lipzen A."/>
            <person name="Lutzoni F."/>
            <person name="Magnuson J."/>
            <person name="Mondo S."/>
            <person name="Nolan M."/>
            <person name="Ohm R."/>
            <person name="Pangilinan J."/>
            <person name="Park H.-J."/>
            <person name="Ramirez L."/>
            <person name="Alfaro M."/>
            <person name="Sun H."/>
            <person name="Tritt A."/>
            <person name="Yoshinaga Y."/>
            <person name="Zwiers L.-H."/>
            <person name="Turgeon B."/>
            <person name="Goodwin S."/>
            <person name="Spatafora J."/>
            <person name="Crous P."/>
            <person name="Grigoriev I."/>
        </authorList>
    </citation>
    <scope>NUCLEOTIDE SEQUENCE</scope>
    <source>
        <strain evidence="16">CBS 113979</strain>
    </source>
</reference>
<dbReference type="InterPro" id="IPR013155">
    <property type="entry name" value="M/V/L/I-tRNA-synth_anticd-bd"/>
</dbReference>
<dbReference type="Gene3D" id="1.10.730.10">
    <property type="entry name" value="Isoleucyl-tRNA Synthetase, Domain 1"/>
    <property type="match status" value="1"/>
</dbReference>
<evidence type="ECO:0000256" key="3">
    <source>
        <dbReference type="ARBA" id="ARBA00013169"/>
    </source>
</evidence>
<dbReference type="GO" id="GO:0002161">
    <property type="term" value="F:aminoacyl-tRNA deacylase activity"/>
    <property type="evidence" value="ECO:0007669"/>
    <property type="project" value="InterPro"/>
</dbReference>
<dbReference type="GO" id="GO:0005829">
    <property type="term" value="C:cytosol"/>
    <property type="evidence" value="ECO:0007669"/>
    <property type="project" value="TreeGrafter"/>
</dbReference>
<evidence type="ECO:0000259" key="15">
    <source>
        <dbReference type="Pfam" id="PF08264"/>
    </source>
</evidence>
<dbReference type="FunFam" id="3.40.50.620:FF:000078">
    <property type="entry name" value="Valine--tRNA ligase, mitochondrial"/>
    <property type="match status" value="1"/>
</dbReference>
<dbReference type="FunFam" id="3.90.740.10:FF:000008">
    <property type="entry name" value="Valine--tRNA ligase, mitochondrial"/>
    <property type="match status" value="1"/>
</dbReference>
<dbReference type="SUPFAM" id="SSF47323">
    <property type="entry name" value="Anticodon-binding domain of a subclass of class I aminoacyl-tRNA synthetases"/>
    <property type="match status" value="1"/>
</dbReference>
<name>A0A6G1GZM4_9PEZI</name>
<gene>
    <name evidence="16" type="ORF">K402DRAFT_394123</name>
</gene>
<dbReference type="EC" id="6.1.1.9" evidence="3"/>
<evidence type="ECO:0000256" key="13">
    <source>
        <dbReference type="SAM" id="MobiDB-lite"/>
    </source>
</evidence>
<dbReference type="GO" id="GO:0006438">
    <property type="term" value="P:valyl-tRNA aminoacylation"/>
    <property type="evidence" value="ECO:0007669"/>
    <property type="project" value="InterPro"/>
</dbReference>
<feature type="domain" description="Methionyl/Valyl/Leucyl/Isoleucyl-tRNA synthetase anticodon-binding" evidence="15">
    <location>
        <begin position="811"/>
        <end position="957"/>
    </location>
</feature>
<evidence type="ECO:0000259" key="14">
    <source>
        <dbReference type="Pfam" id="PF00133"/>
    </source>
</evidence>